<reference evidence="1 2" key="1">
    <citation type="submission" date="2020-04" db="EMBL/GenBank/DDBJ databases">
        <title>Genome-Wide Identification of 5-Methylcytosine Sites in Bacterial Genomes By High-Throughput Sequencing of MspJI Restriction Fragments.</title>
        <authorList>
            <person name="Wu V."/>
        </authorList>
    </citation>
    <scope>NUCLEOTIDE SEQUENCE [LARGE SCALE GENOMIC DNA]</scope>
    <source>
        <strain evidence="1 2">CCAP 1403/13f</strain>
    </source>
</reference>
<dbReference type="KEGG" id="dfs:HGD76_07470"/>
<evidence type="ECO:0000313" key="1">
    <source>
        <dbReference type="EMBL" id="QJB44057.1"/>
    </source>
</evidence>
<sequence length="50" mass="5550">MTAQALTCQFAFWECGKCDSEALLQAVRFWDVGCTIFGDVGCDRLFVAII</sequence>
<reference evidence="1 2" key="2">
    <citation type="submission" date="2020-04" db="EMBL/GenBank/DDBJ databases">
        <authorList>
            <person name="Fomenkov A."/>
            <person name="Anton B.P."/>
            <person name="Roberts R.J."/>
        </authorList>
    </citation>
    <scope>NUCLEOTIDE SEQUENCE [LARGE SCALE GENOMIC DNA]</scope>
    <source>
        <strain evidence="1 2">CCAP 1403/13f</strain>
    </source>
</reference>
<dbReference type="AlphaFoldDB" id="A0A6H2BXT9"/>
<dbReference type="EMBL" id="CP051206">
    <property type="protein sequence ID" value="QJB44057.1"/>
    <property type="molecule type" value="Genomic_DNA"/>
</dbReference>
<dbReference type="RefSeq" id="WP_158310516.1">
    <property type="nucleotide sequence ID" value="NZ_CP051206.1"/>
</dbReference>
<dbReference type="Proteomes" id="UP000502433">
    <property type="component" value="Chromosome"/>
</dbReference>
<protein>
    <submittedName>
        <fullName evidence="1">Uncharacterized protein</fullName>
    </submittedName>
</protein>
<organism evidence="1 2">
    <name type="scientific">Dolichospermum flos-aquae CCAP 1403/13F</name>
    <dbReference type="NCBI Taxonomy" id="315271"/>
    <lineage>
        <taxon>Bacteria</taxon>
        <taxon>Bacillati</taxon>
        <taxon>Cyanobacteriota</taxon>
        <taxon>Cyanophyceae</taxon>
        <taxon>Nostocales</taxon>
        <taxon>Aphanizomenonaceae</taxon>
        <taxon>Dolichospermum</taxon>
    </lineage>
</organism>
<evidence type="ECO:0000313" key="2">
    <source>
        <dbReference type="Proteomes" id="UP000502433"/>
    </source>
</evidence>
<accession>A0A6H2BXT9</accession>
<gene>
    <name evidence="1" type="ORF">HGD76_07470</name>
</gene>
<proteinExistence type="predicted"/>
<name>A0A6H2BXT9_DOLFA</name>